<feature type="compositionally biased region" description="Basic and acidic residues" evidence="1">
    <location>
        <begin position="307"/>
        <end position="329"/>
    </location>
</feature>
<accession>A0A8H6I859</accession>
<protein>
    <submittedName>
        <fullName evidence="3">Uncharacterized protein</fullName>
    </submittedName>
</protein>
<keyword evidence="4" id="KW-1185">Reference proteome</keyword>
<dbReference type="EMBL" id="JACGCI010000015">
    <property type="protein sequence ID" value="KAF6759637.1"/>
    <property type="molecule type" value="Genomic_DNA"/>
</dbReference>
<feature type="transmembrane region" description="Helical" evidence="2">
    <location>
        <begin position="213"/>
        <end position="238"/>
    </location>
</feature>
<proteinExistence type="predicted"/>
<reference evidence="3 4" key="1">
    <citation type="submission" date="2020-07" db="EMBL/GenBank/DDBJ databases">
        <title>Comparative genomics of pyrophilous fungi reveals a link between fire events and developmental genes.</title>
        <authorList>
            <consortium name="DOE Joint Genome Institute"/>
            <person name="Steindorff A.S."/>
            <person name="Carver A."/>
            <person name="Calhoun S."/>
            <person name="Stillman K."/>
            <person name="Liu H."/>
            <person name="Lipzen A."/>
            <person name="Pangilinan J."/>
            <person name="Labutti K."/>
            <person name="Bruns T.D."/>
            <person name="Grigoriev I.V."/>
        </authorList>
    </citation>
    <scope>NUCLEOTIDE SEQUENCE [LARGE SCALE GENOMIC DNA]</scope>
    <source>
        <strain evidence="3 4">CBS 144469</strain>
    </source>
</reference>
<feature type="region of interest" description="Disordered" evidence="1">
    <location>
        <begin position="305"/>
        <end position="346"/>
    </location>
</feature>
<dbReference type="Proteomes" id="UP000521943">
    <property type="component" value="Unassembled WGS sequence"/>
</dbReference>
<feature type="transmembrane region" description="Helical" evidence="2">
    <location>
        <begin position="102"/>
        <end position="124"/>
    </location>
</feature>
<dbReference type="AlphaFoldDB" id="A0A8H6I859"/>
<feature type="transmembrane region" description="Helical" evidence="2">
    <location>
        <begin position="244"/>
        <end position="265"/>
    </location>
</feature>
<sequence>MAGEDAATLNAQMYMLVGFWLEAMIYGAYAILFIASVVISLKGRKRGASFSPIFFFSTISMFIMITVYTFINLYRGIRAFALTVVPPNPIAYYSDFSQWDNYAFAVIVTMLVWHADALVIYRCFIIWSRNFWVVLVPGLLLLLSFAVNTITLTAFKHPDAVPLSTVTIFLSMVYPVNLAQNILTTGLISYRIWSQHRKAHSTGLMRVSASMPLLTVIRIIIESALIFTVQQILLLILLELNHTAQVILHATLVPSIGIVFVLMTLRTHIARTESEALWSGRDATGHSSSHRPHTSNTVAIIRTTQTHAEDHPMKPLDGKVRRVDSDRESYGVYENGGKGGYGTESG</sequence>
<feature type="transmembrane region" description="Helical" evidence="2">
    <location>
        <begin position="23"/>
        <end position="41"/>
    </location>
</feature>
<organism evidence="3 4">
    <name type="scientific">Ephemerocybe angulata</name>
    <dbReference type="NCBI Taxonomy" id="980116"/>
    <lineage>
        <taxon>Eukaryota</taxon>
        <taxon>Fungi</taxon>
        <taxon>Dikarya</taxon>
        <taxon>Basidiomycota</taxon>
        <taxon>Agaricomycotina</taxon>
        <taxon>Agaricomycetes</taxon>
        <taxon>Agaricomycetidae</taxon>
        <taxon>Agaricales</taxon>
        <taxon>Agaricineae</taxon>
        <taxon>Psathyrellaceae</taxon>
        <taxon>Ephemerocybe</taxon>
    </lineage>
</organism>
<dbReference type="OrthoDB" id="3346544at2759"/>
<comment type="caution">
    <text evidence="3">The sequence shown here is derived from an EMBL/GenBank/DDBJ whole genome shotgun (WGS) entry which is preliminary data.</text>
</comment>
<keyword evidence="2" id="KW-0812">Transmembrane</keyword>
<evidence type="ECO:0000256" key="1">
    <source>
        <dbReference type="SAM" id="MobiDB-lite"/>
    </source>
</evidence>
<evidence type="ECO:0000256" key="2">
    <source>
        <dbReference type="SAM" id="Phobius"/>
    </source>
</evidence>
<feature type="transmembrane region" description="Helical" evidence="2">
    <location>
        <begin position="131"/>
        <end position="155"/>
    </location>
</feature>
<keyword evidence="2" id="KW-0472">Membrane</keyword>
<feature type="transmembrane region" description="Helical" evidence="2">
    <location>
        <begin position="167"/>
        <end position="193"/>
    </location>
</feature>
<feature type="transmembrane region" description="Helical" evidence="2">
    <location>
        <begin position="53"/>
        <end position="71"/>
    </location>
</feature>
<gene>
    <name evidence="3" type="ORF">DFP72DRAFT_1005019</name>
</gene>
<evidence type="ECO:0000313" key="4">
    <source>
        <dbReference type="Proteomes" id="UP000521943"/>
    </source>
</evidence>
<name>A0A8H6I859_9AGAR</name>
<evidence type="ECO:0000313" key="3">
    <source>
        <dbReference type="EMBL" id="KAF6759637.1"/>
    </source>
</evidence>
<keyword evidence="2" id="KW-1133">Transmembrane helix</keyword>
<feature type="compositionally biased region" description="Gly residues" evidence="1">
    <location>
        <begin position="334"/>
        <end position="346"/>
    </location>
</feature>